<dbReference type="InterPro" id="IPR036388">
    <property type="entry name" value="WH-like_DNA-bd_sf"/>
</dbReference>
<name>A0A261SL74_9BORD</name>
<dbReference type="InterPro" id="IPR000847">
    <property type="entry name" value="LysR_HTH_N"/>
</dbReference>
<dbReference type="SUPFAM" id="SSF53850">
    <property type="entry name" value="Periplasmic binding protein-like II"/>
    <property type="match status" value="1"/>
</dbReference>
<dbReference type="SUPFAM" id="SSF46785">
    <property type="entry name" value="Winged helix' DNA-binding domain"/>
    <property type="match status" value="1"/>
</dbReference>
<dbReference type="InterPro" id="IPR036390">
    <property type="entry name" value="WH_DNA-bd_sf"/>
</dbReference>
<dbReference type="Gene3D" id="1.10.10.10">
    <property type="entry name" value="Winged helix-like DNA-binding domain superfamily/Winged helix DNA-binding domain"/>
    <property type="match status" value="1"/>
</dbReference>
<dbReference type="EMBL" id="NEVM01000001">
    <property type="protein sequence ID" value="OZI37692.1"/>
    <property type="molecule type" value="Genomic_DNA"/>
</dbReference>
<organism evidence="6 7">
    <name type="scientific">Bordetella genomosp. 10</name>
    <dbReference type="NCBI Taxonomy" id="1416804"/>
    <lineage>
        <taxon>Bacteria</taxon>
        <taxon>Pseudomonadati</taxon>
        <taxon>Pseudomonadota</taxon>
        <taxon>Betaproteobacteria</taxon>
        <taxon>Burkholderiales</taxon>
        <taxon>Alcaligenaceae</taxon>
        <taxon>Bordetella</taxon>
    </lineage>
</organism>
<reference evidence="7" key="1">
    <citation type="submission" date="2017-05" db="EMBL/GenBank/DDBJ databases">
        <title>Complete and WGS of Bordetella genogroups.</title>
        <authorList>
            <person name="Spilker T."/>
            <person name="Lipuma J."/>
        </authorList>
    </citation>
    <scope>NUCLEOTIDE SEQUENCE [LARGE SCALE GENOMIC DNA]</scope>
    <source>
        <strain evidence="7">AU16122</strain>
    </source>
</reference>
<dbReference type="Pfam" id="PF00126">
    <property type="entry name" value="HTH_1"/>
    <property type="match status" value="1"/>
</dbReference>
<dbReference type="FunFam" id="1.10.10.10:FF:000001">
    <property type="entry name" value="LysR family transcriptional regulator"/>
    <property type="match status" value="1"/>
</dbReference>
<keyword evidence="2" id="KW-0805">Transcription regulation</keyword>
<dbReference type="PANTHER" id="PTHR30537">
    <property type="entry name" value="HTH-TYPE TRANSCRIPTIONAL REGULATOR"/>
    <property type="match status" value="1"/>
</dbReference>
<dbReference type="Pfam" id="PF03466">
    <property type="entry name" value="LysR_substrate"/>
    <property type="match status" value="1"/>
</dbReference>
<dbReference type="Gene3D" id="3.40.190.290">
    <property type="match status" value="1"/>
</dbReference>
<dbReference type="OrthoDB" id="9110639at2"/>
<dbReference type="PROSITE" id="PS50931">
    <property type="entry name" value="HTH_LYSR"/>
    <property type="match status" value="1"/>
</dbReference>
<dbReference type="GO" id="GO:0003677">
    <property type="term" value="F:DNA binding"/>
    <property type="evidence" value="ECO:0007669"/>
    <property type="project" value="UniProtKB-KW"/>
</dbReference>
<evidence type="ECO:0000313" key="7">
    <source>
        <dbReference type="Proteomes" id="UP000216020"/>
    </source>
</evidence>
<dbReference type="RefSeq" id="WP_094851793.1">
    <property type="nucleotide sequence ID" value="NZ_NEVM01000001.1"/>
</dbReference>
<feature type="domain" description="HTH lysR-type" evidence="5">
    <location>
        <begin position="1"/>
        <end position="58"/>
    </location>
</feature>
<keyword evidence="3" id="KW-0238">DNA-binding</keyword>
<evidence type="ECO:0000256" key="3">
    <source>
        <dbReference type="ARBA" id="ARBA00023125"/>
    </source>
</evidence>
<proteinExistence type="inferred from homology"/>
<evidence type="ECO:0000259" key="5">
    <source>
        <dbReference type="PROSITE" id="PS50931"/>
    </source>
</evidence>
<accession>A0A261SL74</accession>
<dbReference type="InterPro" id="IPR058163">
    <property type="entry name" value="LysR-type_TF_proteobact-type"/>
</dbReference>
<dbReference type="GO" id="GO:0003700">
    <property type="term" value="F:DNA-binding transcription factor activity"/>
    <property type="evidence" value="ECO:0007669"/>
    <property type="project" value="InterPro"/>
</dbReference>
<keyword evidence="7" id="KW-1185">Reference proteome</keyword>
<dbReference type="Proteomes" id="UP000216020">
    <property type="component" value="Unassembled WGS sequence"/>
</dbReference>
<dbReference type="AlphaFoldDB" id="A0A261SL74"/>
<comment type="caution">
    <text evidence="6">The sequence shown here is derived from an EMBL/GenBank/DDBJ whole genome shotgun (WGS) entry which is preliminary data.</text>
</comment>
<evidence type="ECO:0000256" key="4">
    <source>
        <dbReference type="ARBA" id="ARBA00023163"/>
    </source>
</evidence>
<gene>
    <name evidence="6" type="ORF">CAL29_04695</name>
</gene>
<protein>
    <submittedName>
        <fullName evidence="6">LysR family transcriptional regulator</fullName>
    </submittedName>
</protein>
<keyword evidence="4" id="KW-0804">Transcription</keyword>
<evidence type="ECO:0000256" key="2">
    <source>
        <dbReference type="ARBA" id="ARBA00023015"/>
    </source>
</evidence>
<comment type="similarity">
    <text evidence="1">Belongs to the LysR transcriptional regulatory family.</text>
</comment>
<dbReference type="CDD" id="cd08422">
    <property type="entry name" value="PBP2_CrgA_like"/>
    <property type="match status" value="1"/>
</dbReference>
<dbReference type="InterPro" id="IPR005119">
    <property type="entry name" value="LysR_subst-bd"/>
</dbReference>
<evidence type="ECO:0000256" key="1">
    <source>
        <dbReference type="ARBA" id="ARBA00009437"/>
    </source>
</evidence>
<sequence length="307" mass="33503">MKFEHVQVFLRVVEAGSFSGAAALLDMPLTSVSRQVKALEDDLGVQLLYRTTRKVRSTDAGREFYARCLQAEQVLADARASVASLRTEAEGTLRVLVPYALGLLVLEPTLAAFRASHPRVQLVLTYHNEALDLVAHGYDIAIRIGPLPDTTYAARQLCLSRAVLVASPAYLARAGRPADPRDLRRHDLLSSGGDAPLAQWRLRHAGSGEISDLTLRPVLVANESATLIRQALNGGGIVLASRMLIGRHLASGALENVLPEWSRWPDVELHALFPQRATQERKVRVFLDYLVDVFASWHVGGAASPPA</sequence>
<evidence type="ECO:0000313" key="6">
    <source>
        <dbReference type="EMBL" id="OZI37692.1"/>
    </source>
</evidence>
<dbReference type="PANTHER" id="PTHR30537:SF5">
    <property type="entry name" value="HTH-TYPE TRANSCRIPTIONAL ACTIVATOR TTDR-RELATED"/>
    <property type="match status" value="1"/>
</dbReference>